<keyword evidence="2 4" id="KW-0251">Elongation factor</keyword>
<feature type="domain" description="Translation elongation factor EFTs/EF1B dimerisation" evidence="7">
    <location>
        <begin position="118"/>
        <end position="374"/>
    </location>
</feature>
<evidence type="ECO:0000256" key="6">
    <source>
        <dbReference type="SAM" id="MobiDB-lite"/>
    </source>
</evidence>
<accession>A0ABQ5S833</accession>
<evidence type="ECO:0000256" key="2">
    <source>
        <dbReference type="ARBA" id="ARBA00022768"/>
    </source>
</evidence>
<dbReference type="SUPFAM" id="SSF54713">
    <property type="entry name" value="Elongation factor Ts (EF-Ts), dimerisation domain"/>
    <property type="match status" value="1"/>
</dbReference>
<dbReference type="EMBL" id="BSDZ01000027">
    <property type="protein sequence ID" value="GLI66072.1"/>
    <property type="molecule type" value="Genomic_DNA"/>
</dbReference>
<proteinExistence type="inferred from homology"/>
<reference evidence="8 9" key="1">
    <citation type="journal article" date="2023" name="IScience">
        <title>Expanded male sex-determining region conserved during the evolution of homothallism in the green alga Volvox.</title>
        <authorList>
            <person name="Yamamoto K."/>
            <person name="Matsuzaki R."/>
            <person name="Mahakham W."/>
            <person name="Heman W."/>
            <person name="Sekimoto H."/>
            <person name="Kawachi M."/>
            <person name="Minakuchi Y."/>
            <person name="Toyoda A."/>
            <person name="Nozaki H."/>
        </authorList>
    </citation>
    <scope>NUCLEOTIDE SEQUENCE [LARGE SCALE GENOMIC DNA]</scope>
    <source>
        <strain evidence="8 9">NIES-4468</strain>
    </source>
</reference>
<evidence type="ECO:0000256" key="5">
    <source>
        <dbReference type="RuleBase" id="RU000642"/>
    </source>
</evidence>
<evidence type="ECO:0000313" key="8">
    <source>
        <dbReference type="EMBL" id="GLI66072.1"/>
    </source>
</evidence>
<dbReference type="InterPro" id="IPR014039">
    <property type="entry name" value="Transl_elong_EFTs/EF1B_dimer"/>
</dbReference>
<dbReference type="PANTHER" id="PTHR11741:SF0">
    <property type="entry name" value="ELONGATION FACTOR TS, MITOCHONDRIAL"/>
    <property type="match status" value="1"/>
</dbReference>
<dbReference type="InterPro" id="IPR036402">
    <property type="entry name" value="EF-Ts_dimer_sf"/>
</dbReference>
<dbReference type="Gene3D" id="3.30.479.20">
    <property type="entry name" value="Elongation factor Ts, dimerisation domain"/>
    <property type="match status" value="2"/>
</dbReference>
<evidence type="ECO:0000313" key="9">
    <source>
        <dbReference type="Proteomes" id="UP001165090"/>
    </source>
</evidence>
<comment type="function">
    <text evidence="4 5">Associates with the EF-Tu.GDP complex and induces the exchange of GDP to GTP. It remains bound to the aminoacyl-tRNA.EF-Tu.GTP complex up to the GTP hydrolysis stage on the ribosome.</text>
</comment>
<evidence type="ECO:0000256" key="1">
    <source>
        <dbReference type="ARBA" id="ARBA00005532"/>
    </source>
</evidence>
<keyword evidence="9" id="KW-1185">Reference proteome</keyword>
<dbReference type="Pfam" id="PF00889">
    <property type="entry name" value="EF_TS"/>
    <property type="match status" value="1"/>
</dbReference>
<dbReference type="NCBIfam" id="TIGR00116">
    <property type="entry name" value="tsf"/>
    <property type="match status" value="1"/>
</dbReference>
<evidence type="ECO:0000256" key="4">
    <source>
        <dbReference type="HAMAP-Rule" id="MF_03135"/>
    </source>
</evidence>
<comment type="similarity">
    <text evidence="1 4 5">Belongs to the EF-Ts family.</text>
</comment>
<feature type="compositionally biased region" description="Low complexity" evidence="6">
    <location>
        <begin position="241"/>
        <end position="260"/>
    </location>
</feature>
<comment type="caution">
    <text evidence="8">The sequence shown here is derived from an EMBL/GenBank/DDBJ whole genome shotgun (WGS) entry which is preliminary data.</text>
</comment>
<keyword evidence="3 4" id="KW-0648">Protein biosynthesis</keyword>
<dbReference type="InterPro" id="IPR009060">
    <property type="entry name" value="UBA-like_sf"/>
</dbReference>
<dbReference type="InterPro" id="IPR001816">
    <property type="entry name" value="Transl_elong_EFTs/EF1B"/>
</dbReference>
<dbReference type="SUPFAM" id="SSF46934">
    <property type="entry name" value="UBA-like"/>
    <property type="match status" value="1"/>
</dbReference>
<evidence type="ECO:0000256" key="3">
    <source>
        <dbReference type="ARBA" id="ARBA00022917"/>
    </source>
</evidence>
<feature type="region of interest" description="Disordered" evidence="6">
    <location>
        <begin position="234"/>
        <end position="260"/>
    </location>
</feature>
<dbReference type="Gene3D" id="1.10.8.10">
    <property type="entry name" value="DNA helicase RuvA subunit, C-terminal domain"/>
    <property type="match status" value="1"/>
</dbReference>
<organism evidence="8 9">
    <name type="scientific">Volvox africanus</name>
    <dbReference type="NCBI Taxonomy" id="51714"/>
    <lineage>
        <taxon>Eukaryota</taxon>
        <taxon>Viridiplantae</taxon>
        <taxon>Chlorophyta</taxon>
        <taxon>core chlorophytes</taxon>
        <taxon>Chlorophyceae</taxon>
        <taxon>CS clade</taxon>
        <taxon>Chlamydomonadales</taxon>
        <taxon>Volvocaceae</taxon>
        <taxon>Volvox</taxon>
    </lineage>
</organism>
<evidence type="ECO:0000259" key="7">
    <source>
        <dbReference type="Pfam" id="PF00889"/>
    </source>
</evidence>
<dbReference type="Gene3D" id="1.10.286.20">
    <property type="match status" value="1"/>
</dbReference>
<dbReference type="HAMAP" id="MF_00050">
    <property type="entry name" value="EF_Ts"/>
    <property type="match status" value="1"/>
</dbReference>
<protein>
    <recommendedName>
        <fullName evidence="4">Elongation factor Ts, mitochondrial</fullName>
        <shortName evidence="4">EF-Ts</shortName>
        <shortName evidence="4">EF-TsMt</shortName>
    </recommendedName>
</protein>
<dbReference type="PANTHER" id="PTHR11741">
    <property type="entry name" value="ELONGATION FACTOR TS"/>
    <property type="match status" value="1"/>
</dbReference>
<dbReference type="InterPro" id="IPR018101">
    <property type="entry name" value="Transl_elong_Ts_CS"/>
</dbReference>
<keyword evidence="4" id="KW-0496">Mitochondrion</keyword>
<dbReference type="PROSITE" id="PS01127">
    <property type="entry name" value="EF_TS_2"/>
    <property type="match status" value="1"/>
</dbReference>
<sequence>MPPQVPLPVRQLAVTLFGFSNRSTSHITLWRSFGASAAPPGQSAAIIKQLRERSGAPISDVKNMLLEHGWDVEKAYEALRRKGLAAAAKKASRHAAEGLVGASLTPGGTRSGGTGSVVVVELNSETDFVARNSLFHDLVREVMTAAHSLGQAAAVGPDHSMNLEQLLAARTSSGATVSEAVTQVAAQVRENVRLRRAFKVDGGDGLVFPYVHQAASPGLGKLASVVVVRSEDGGPLRMQDSSVSSSGQSSSSSSGSSETGALLQAAGEGLAMQVAGMRPAYLTRGSVPPEVLAKERELLMQQLQQDEAFRGKPAQVVAKVVEGRLTKLLGEMCLAEQQYVLDNNITVQQMLTRLRKDVGRPLQVSSFLRVQCGEGLGLKGGDDFATEVARIVNET</sequence>
<gene>
    <name evidence="4" type="primary">EFTS</name>
    <name evidence="8" type="ORF">VaNZ11_009791</name>
</gene>
<name>A0ABQ5S833_9CHLO</name>
<comment type="subcellular location">
    <subcellularLocation>
        <location evidence="4">Mitochondrion</location>
    </subcellularLocation>
</comment>
<dbReference type="Proteomes" id="UP001165090">
    <property type="component" value="Unassembled WGS sequence"/>
</dbReference>